<evidence type="ECO:0000313" key="1">
    <source>
        <dbReference type="EMBL" id="CPR19162.1"/>
    </source>
</evidence>
<sequence length="39" mass="4807">MNYIFKENHQKDEERKTNFMLMDPFSRIMGIDAQRLVMK</sequence>
<reference evidence="2" key="1">
    <citation type="submission" date="2015-01" db="EMBL/GenBank/DDBJ databases">
        <authorList>
            <person name="Paterson Steve"/>
        </authorList>
    </citation>
    <scope>NUCLEOTIDE SEQUENCE [LARGE SCALE GENOMIC DNA]</scope>
    <source>
        <strain evidence="2">OBR1</strain>
    </source>
</reference>
<evidence type="ECO:0000313" key="2">
    <source>
        <dbReference type="Proteomes" id="UP000044377"/>
    </source>
</evidence>
<dbReference type="Proteomes" id="UP000044377">
    <property type="component" value="Unassembled WGS sequence"/>
</dbReference>
<dbReference type="AlphaFoldDB" id="A0A0G4JYT2"/>
<name>A0A0G4JYT2_9GAMM</name>
<keyword evidence="2" id="KW-1185">Reference proteome</keyword>
<organism evidence="1 2">
    <name type="scientific">Brenneria goodwinii</name>
    <dbReference type="NCBI Taxonomy" id="1109412"/>
    <lineage>
        <taxon>Bacteria</taxon>
        <taxon>Pseudomonadati</taxon>
        <taxon>Pseudomonadota</taxon>
        <taxon>Gammaproteobacteria</taxon>
        <taxon>Enterobacterales</taxon>
        <taxon>Pectobacteriaceae</taxon>
        <taxon>Brenneria</taxon>
    </lineage>
</organism>
<proteinExistence type="predicted"/>
<accession>A0A0G4JYT2</accession>
<gene>
    <name evidence="1" type="ORF">BN1221_03610c</name>
</gene>
<dbReference type="EMBL" id="CGIG01000001">
    <property type="protein sequence ID" value="CPR19162.1"/>
    <property type="molecule type" value="Genomic_DNA"/>
</dbReference>
<protein>
    <submittedName>
        <fullName evidence="1">Uncharacterized protein</fullName>
    </submittedName>
</protein>